<gene>
    <name evidence="2" type="ORF">KI810_04230</name>
</gene>
<dbReference type="Pfam" id="PF00657">
    <property type="entry name" value="Lipase_GDSL"/>
    <property type="match status" value="1"/>
</dbReference>
<comment type="caution">
    <text evidence="2">The sequence shown here is derived from an EMBL/GenBank/DDBJ whole genome shotgun (WGS) entry which is preliminary data.</text>
</comment>
<dbReference type="SUPFAM" id="SSF52266">
    <property type="entry name" value="SGNH hydrolase"/>
    <property type="match status" value="1"/>
</dbReference>
<name>A0ABS5SA50_9BACT</name>
<evidence type="ECO:0000313" key="2">
    <source>
        <dbReference type="EMBL" id="MBT0652251.1"/>
    </source>
</evidence>
<dbReference type="CDD" id="cd01846">
    <property type="entry name" value="fatty_acyltransferase_like"/>
    <property type="match status" value="1"/>
</dbReference>
<dbReference type="PANTHER" id="PTHR45648">
    <property type="entry name" value="GDSL LIPASE/ACYLHYDROLASE FAMILY PROTEIN (AFU_ORTHOLOGUE AFUA_4G14700)"/>
    <property type="match status" value="1"/>
</dbReference>
<dbReference type="PANTHER" id="PTHR45648:SF22">
    <property type="entry name" value="GDSL LIPASE_ACYLHYDROLASE FAMILY PROTEIN (AFU_ORTHOLOGUE AFUA_4G14700)"/>
    <property type="match status" value="1"/>
</dbReference>
<evidence type="ECO:0000256" key="1">
    <source>
        <dbReference type="ARBA" id="ARBA00022801"/>
    </source>
</evidence>
<dbReference type="Gene3D" id="3.40.50.1110">
    <property type="entry name" value="SGNH hydrolase"/>
    <property type="match status" value="1"/>
</dbReference>
<keyword evidence="1 2" id="KW-0378">Hydrolase</keyword>
<dbReference type="EMBL" id="JAHCVK010000001">
    <property type="protein sequence ID" value="MBT0652251.1"/>
    <property type="molecule type" value="Genomic_DNA"/>
</dbReference>
<accession>A0ABS5SA50</accession>
<dbReference type="Proteomes" id="UP000756860">
    <property type="component" value="Unassembled WGS sequence"/>
</dbReference>
<dbReference type="InterPro" id="IPR001087">
    <property type="entry name" value="GDSL"/>
</dbReference>
<dbReference type="InterPro" id="IPR051058">
    <property type="entry name" value="GDSL_Est/Lipase"/>
</dbReference>
<dbReference type="GO" id="GO:0016787">
    <property type="term" value="F:hydrolase activity"/>
    <property type="evidence" value="ECO:0007669"/>
    <property type="project" value="UniProtKB-KW"/>
</dbReference>
<protein>
    <submittedName>
        <fullName evidence="2">SGNH/GDSL hydrolase family protein</fullName>
    </submittedName>
</protein>
<sequence length="278" mass="28947">MKTMSTTRWTVMGILLILVLQVPGWAAAQTTFSRIVVFGDSLSDPGNAFVFVGAANTPPYAYLDQLLIPDRPYAKGGLHFSNGATWIEQLARPLGFAGNTRPAFRELGTDATNYAVGGARAREGVGNAGFGFQVNAFLNAFGGTAPADALYVIEFGSNDVRDALAAADPTILASALTSIGNNVGALYAAGARKFLVCNAPDISLTPAILTLDKIIPGAAQSAHVLSISFNAGLDALLASLAGSPGIEMVRVDFFKKVSDIVAAPATFDLSVVDTGRYV</sequence>
<organism evidence="2 3">
    <name type="scientific">Geomobilimonas luticola</name>
    <dbReference type="NCBI Taxonomy" id="1114878"/>
    <lineage>
        <taxon>Bacteria</taxon>
        <taxon>Pseudomonadati</taxon>
        <taxon>Thermodesulfobacteriota</taxon>
        <taxon>Desulfuromonadia</taxon>
        <taxon>Geobacterales</taxon>
        <taxon>Geobacteraceae</taxon>
        <taxon>Geomobilimonas</taxon>
    </lineage>
</organism>
<evidence type="ECO:0000313" key="3">
    <source>
        <dbReference type="Proteomes" id="UP000756860"/>
    </source>
</evidence>
<keyword evidence="3" id="KW-1185">Reference proteome</keyword>
<proteinExistence type="predicted"/>
<reference evidence="2 3" key="1">
    <citation type="submission" date="2021-05" db="EMBL/GenBank/DDBJ databases">
        <title>The draft genome of Geobacter luticola JCM 17780.</title>
        <authorList>
            <person name="Xu Z."/>
            <person name="Masuda Y."/>
            <person name="Itoh H."/>
            <person name="Senoo K."/>
        </authorList>
    </citation>
    <scope>NUCLEOTIDE SEQUENCE [LARGE SCALE GENOMIC DNA]</scope>
    <source>
        <strain evidence="2 3">JCM 17780</strain>
    </source>
</reference>
<dbReference type="InterPro" id="IPR036514">
    <property type="entry name" value="SGNH_hydro_sf"/>
</dbReference>